<dbReference type="GO" id="GO:0003723">
    <property type="term" value="F:RNA binding"/>
    <property type="evidence" value="ECO:0007669"/>
    <property type="project" value="UniProtKB-UniRule"/>
</dbReference>
<feature type="coiled-coil region" evidence="4">
    <location>
        <begin position="318"/>
        <end position="375"/>
    </location>
</feature>
<evidence type="ECO:0000259" key="6">
    <source>
        <dbReference type="PROSITE" id="PS50102"/>
    </source>
</evidence>
<keyword evidence="2 3" id="KW-0694">RNA-binding</keyword>
<feature type="region of interest" description="Disordered" evidence="5">
    <location>
        <begin position="931"/>
        <end position="955"/>
    </location>
</feature>
<evidence type="ECO:0000256" key="2">
    <source>
        <dbReference type="ARBA" id="ARBA00022884"/>
    </source>
</evidence>
<feature type="region of interest" description="Disordered" evidence="5">
    <location>
        <begin position="460"/>
        <end position="587"/>
    </location>
</feature>
<dbReference type="InterPro" id="IPR035979">
    <property type="entry name" value="RBD_domain_sf"/>
</dbReference>
<feature type="compositionally biased region" description="Low complexity" evidence="5">
    <location>
        <begin position="38"/>
        <end position="55"/>
    </location>
</feature>
<gene>
    <name evidence="7" type="ORF">GSLYS_00018281001</name>
</gene>
<organism evidence="7 8">
    <name type="scientific">Lymnaea stagnalis</name>
    <name type="common">Great pond snail</name>
    <name type="synonym">Helix stagnalis</name>
    <dbReference type="NCBI Taxonomy" id="6523"/>
    <lineage>
        <taxon>Eukaryota</taxon>
        <taxon>Metazoa</taxon>
        <taxon>Spiralia</taxon>
        <taxon>Lophotrochozoa</taxon>
        <taxon>Mollusca</taxon>
        <taxon>Gastropoda</taxon>
        <taxon>Heterobranchia</taxon>
        <taxon>Euthyneura</taxon>
        <taxon>Panpulmonata</taxon>
        <taxon>Hygrophila</taxon>
        <taxon>Lymnaeoidea</taxon>
        <taxon>Lymnaeidae</taxon>
        <taxon>Lymnaea</taxon>
    </lineage>
</organism>
<dbReference type="Gene3D" id="6.10.250.1170">
    <property type="match status" value="1"/>
</dbReference>
<keyword evidence="4" id="KW-0175">Coiled coil</keyword>
<keyword evidence="1" id="KW-0677">Repeat</keyword>
<dbReference type="InterPro" id="IPR012677">
    <property type="entry name" value="Nucleotide-bd_a/b_plait_sf"/>
</dbReference>
<dbReference type="Pfam" id="PF00076">
    <property type="entry name" value="RRM_1"/>
    <property type="match status" value="2"/>
</dbReference>
<evidence type="ECO:0000256" key="1">
    <source>
        <dbReference type="ARBA" id="ARBA00022737"/>
    </source>
</evidence>
<dbReference type="FunFam" id="3.30.70.330:FF:000043">
    <property type="entry name" value="paraspeckle component 1 isoform X1"/>
    <property type="match status" value="1"/>
</dbReference>
<evidence type="ECO:0000313" key="7">
    <source>
        <dbReference type="EMBL" id="CAL1544798.1"/>
    </source>
</evidence>
<feature type="compositionally biased region" description="Basic and acidic residues" evidence="5">
    <location>
        <begin position="62"/>
        <end position="94"/>
    </location>
</feature>
<reference evidence="7 8" key="1">
    <citation type="submission" date="2024-04" db="EMBL/GenBank/DDBJ databases">
        <authorList>
            <consortium name="Genoscope - CEA"/>
            <person name="William W."/>
        </authorList>
    </citation>
    <scope>NUCLEOTIDE SEQUENCE [LARGE SCALE GENOMIC DNA]</scope>
</reference>
<feature type="region of interest" description="Disordered" evidence="5">
    <location>
        <begin position="1112"/>
        <end position="1193"/>
    </location>
</feature>
<dbReference type="FunFam" id="3.30.70.330:FF:000513">
    <property type="entry name" value="Splicing factor, proline-and glutamine-rich"/>
    <property type="match status" value="1"/>
</dbReference>
<feature type="compositionally biased region" description="Low complexity" evidence="5">
    <location>
        <begin position="931"/>
        <end position="943"/>
    </location>
</feature>
<dbReference type="SMART" id="SM00360">
    <property type="entry name" value="RRM"/>
    <property type="match status" value="2"/>
</dbReference>
<dbReference type="PANTHER" id="PTHR23189">
    <property type="entry name" value="RNA RECOGNITION MOTIF-CONTAINING"/>
    <property type="match status" value="1"/>
</dbReference>
<dbReference type="CDD" id="cd12333">
    <property type="entry name" value="RRM2_p54nrb_like"/>
    <property type="match status" value="1"/>
</dbReference>
<feature type="domain" description="RRM" evidence="6">
    <location>
        <begin position="113"/>
        <end position="185"/>
    </location>
</feature>
<dbReference type="PROSITE" id="PS50102">
    <property type="entry name" value="RRM"/>
    <property type="match status" value="2"/>
</dbReference>
<feature type="domain" description="RRM" evidence="6">
    <location>
        <begin position="187"/>
        <end position="268"/>
    </location>
</feature>
<keyword evidence="8" id="KW-1185">Reference proteome</keyword>
<dbReference type="InterPro" id="IPR000504">
    <property type="entry name" value="RRM_dom"/>
</dbReference>
<feature type="region of interest" description="Disordered" evidence="5">
    <location>
        <begin position="671"/>
        <end position="730"/>
    </location>
</feature>
<dbReference type="EMBL" id="CAXITT010000647">
    <property type="protein sequence ID" value="CAL1544798.1"/>
    <property type="molecule type" value="Genomic_DNA"/>
</dbReference>
<dbReference type="InterPro" id="IPR012975">
    <property type="entry name" value="NOPS"/>
</dbReference>
<dbReference type="Proteomes" id="UP001497497">
    <property type="component" value="Unassembled WGS sequence"/>
</dbReference>
<feature type="region of interest" description="Disordered" evidence="5">
    <location>
        <begin position="1"/>
        <end position="106"/>
    </location>
</feature>
<dbReference type="CDD" id="cd12332">
    <property type="entry name" value="RRM1_p54nrb_like"/>
    <property type="match status" value="1"/>
</dbReference>
<feature type="compositionally biased region" description="Basic and acidic residues" evidence="5">
    <location>
        <begin position="493"/>
        <end position="514"/>
    </location>
</feature>
<feature type="compositionally biased region" description="Basic and acidic residues" evidence="5">
    <location>
        <begin position="460"/>
        <end position="482"/>
    </location>
</feature>
<protein>
    <recommendedName>
        <fullName evidence="6">RRM domain-containing protein</fullName>
    </recommendedName>
</protein>
<feature type="compositionally biased region" description="Polar residues" evidence="5">
    <location>
        <begin position="1112"/>
        <end position="1178"/>
    </location>
</feature>
<dbReference type="GO" id="GO:0005634">
    <property type="term" value="C:nucleus"/>
    <property type="evidence" value="ECO:0007669"/>
    <property type="project" value="UniProtKB-ARBA"/>
</dbReference>
<dbReference type="SUPFAM" id="SSF54928">
    <property type="entry name" value="RNA-binding domain, RBD"/>
    <property type="match status" value="1"/>
</dbReference>
<dbReference type="CDD" id="cd12931">
    <property type="entry name" value="eNOPS_SF"/>
    <property type="match status" value="1"/>
</dbReference>
<evidence type="ECO:0000256" key="4">
    <source>
        <dbReference type="SAM" id="Coils"/>
    </source>
</evidence>
<proteinExistence type="predicted"/>
<dbReference type="Pfam" id="PF08075">
    <property type="entry name" value="NOPS"/>
    <property type="match status" value="1"/>
</dbReference>
<evidence type="ECO:0000256" key="5">
    <source>
        <dbReference type="SAM" id="MobiDB-lite"/>
    </source>
</evidence>
<dbReference type="Gene3D" id="3.30.70.330">
    <property type="match status" value="2"/>
</dbReference>
<accession>A0AAV2ICZ2</accession>
<feature type="compositionally biased region" description="Low complexity" evidence="5">
    <location>
        <begin position="540"/>
        <end position="565"/>
    </location>
</feature>
<evidence type="ECO:0000256" key="3">
    <source>
        <dbReference type="PROSITE-ProRule" id="PRU00176"/>
    </source>
</evidence>
<sequence length="1460" mass="161118">MSKSGVSTAPVKPDGNLFKKEPRTPNSGSNSKDDRRSSGGFSSGNRGNQNQNSSNLVQTNPQHERSSSRNENRQFENKSGTEPEKPTEKDDKAAVDNASGPGATTEKKFTGRCRLFVGNLTPDVTENEFKKMFEPFGEISEVYVNTSRGFGFIRLDYRHNAEAAKAALDGHQRKGRILRVRFATHGAALKVKNLHPYVSNELLEQSFSQFGELERCVVIVDDRGKPTGEGIVEFVRKPGANSALRRINEGVFLMGVDPKPVAVEPLEQKDEEDGMPEKFLTKTDQYKKERDKEPRFAPPGTFEYEFGMRWKALEDLEKQRIDQIKKDTEEARIKLEDEMQNALYEYQAEQIRQDLLRQQEELRRLEELRNQDRMRRQQELEMRYCKNPFLDRAQQDDRRRTDMMLSMRQQELARGRGPIDAPGLRSRDDMLMAERYGERMSVRMPDRMGDRMSDRMAERYGERMSDRMPDRMGDRMSDRMNDRMGPSQSGFLWEDKQRGETGMRGEGGRGRDMRGSGAPPLQPPPVPPSAMSSMERGGPSVASAAAQSSKSSPKPLMGSSGFGNQSSGGPGQNSAASGADSGNQMKMDFLVEPAQDECHNPDDIQHHEVPGSFILKSTFQLALSKSNHVEIDSALPSYSDKITANEDQPMTEVTNSDDEQPGLWETKVDYRSNSPIASSRRGSKICSDPSSSNDHRLIEREICQNKDTTETKNNSPAKRARCGNDSGDQSVFNSKKVSLKSNDSVKKLNNESCSGDAVLISEISSTGSNFPLIKDCVQNDLTFAVNNSNKSLAPYQKEDTNDQYMSTVNEKENSVNLSSESSNLNKDIELDPSKIRVSLQRYLSADNVSDKLVSDGKLQRYLSADNVNCDMEPKIEEKLTAERYLESDNSQPVVHSEDSYQSTEAISIHTSDLPPQYSLKNSHISATVVQSSSKSPDFSQSASVQEMCNSSSDKYESNPVTKLKFPFSATEAVNKSDESDYSMSDAGESDYKQLMEEYKSTTEYQPTVSCNSYQSTLAENESCYKQADQNDTSNYNQKNSDINLTSYKQSGVDDVGDMDTETLDEEDGTHATDGPGIYQSYEEGIISPHYQNAALNTLVGLPVVAEYNTVPNSDNKWTSASSSNIEQDVASTSNSECSKGEIYNSSTYPATQNTHTELSMSSPKNTSSPTLATSSQAQPLGPTSEDDHEGALCTGDQSFKTAAARQSALVPFMQTSRSMPFVPNINPSMYAGTAMVQGMNGPTIMSSSSVHIAQHPGGATIMRHQTVSAGLNGGITQATLMQQQAMSNGAQATAVLQQRTLTNRGQTMLLQQRTMTTGLGGMTQQTLVQQRMAAPNSVAQAMYHANAMRQRAIVNQQATMLQHRAIRLAQARVMSSQLLRAQALSGAAFLQQASPGNPTSIIGPSLVRGGNPGSVMQQLVRQRYLGGPVMPGRGVQMVAGRPVRVKVTYTRGSLPMESNT</sequence>
<name>A0AAV2ICZ2_LYMST</name>
<evidence type="ECO:0000313" key="8">
    <source>
        <dbReference type="Proteomes" id="UP001497497"/>
    </source>
</evidence>
<feature type="compositionally biased region" description="Basic and acidic residues" evidence="5">
    <location>
        <begin position="693"/>
        <end position="710"/>
    </location>
</feature>
<comment type="caution">
    <text evidence="7">The sequence shown here is derived from an EMBL/GenBank/DDBJ whole genome shotgun (WGS) entry which is preliminary data.</text>
</comment>